<proteinExistence type="predicted"/>
<dbReference type="KEGG" id="vg:17503168"/>
<reference evidence="1 2" key="1">
    <citation type="submission" date="2013-09" db="EMBL/GenBank/DDBJ databases">
        <title>Molecular genetics of polyvalent Erwinia phage FE44, a novel member of T7 phage group.</title>
        <authorList>
            <person name="Faidiuk I.V."/>
            <person name="Tovkach F.I."/>
            <person name="Kushkina A.I."/>
            <person name="Kropinski A.M."/>
            <person name="Gorb T.I."/>
            <person name="Romaniuk L.V."/>
        </authorList>
    </citation>
    <scope>NUCLEOTIDE SEQUENCE [LARGE SCALE GENOMIC DNA]</scope>
</reference>
<organism evidence="1 2">
    <name type="scientific">Erwinia phage FE44</name>
    <dbReference type="NCBI Taxonomy" id="1407608"/>
    <lineage>
        <taxon>Viruses</taxon>
        <taxon>Duplodnaviria</taxon>
        <taxon>Heunggongvirae</taxon>
        <taxon>Uroviricota</taxon>
        <taxon>Caudoviricetes</taxon>
        <taxon>Autographivirales</taxon>
        <taxon>Autotranscriptaviridae</taxon>
        <taxon>Studiervirinae</taxon>
        <taxon>Berlinvirus</taxon>
        <taxon>Berlinvirus FE44</taxon>
    </lineage>
</organism>
<evidence type="ECO:0000313" key="2">
    <source>
        <dbReference type="Proteomes" id="UP000017665"/>
    </source>
</evidence>
<gene>
    <name evidence="1" type="ORF">FIVT_0047</name>
</gene>
<dbReference type="GeneID" id="17503168"/>
<dbReference type="RefSeq" id="YP_008766765.1">
    <property type="nucleotide sequence ID" value="NC_022744.1"/>
</dbReference>
<dbReference type="EMBL" id="KF700371">
    <property type="protein sequence ID" value="AGY36948.1"/>
    <property type="molecule type" value="Genomic_DNA"/>
</dbReference>
<evidence type="ECO:0000313" key="1">
    <source>
        <dbReference type="EMBL" id="AGY36948.1"/>
    </source>
</evidence>
<dbReference type="Proteomes" id="UP000017665">
    <property type="component" value="Segment"/>
</dbReference>
<accession>U5P0H5</accession>
<dbReference type="OrthoDB" id="33485at10239"/>
<name>U5P0H5_9CAUD</name>
<protein>
    <submittedName>
        <fullName evidence="1">Uncharacterized protein</fullName>
    </submittedName>
</protein>
<sequence>MFSTHLCSLDCSLALSALLVIMVDIHLPYYHCKKSTLRVTLRYPLWSTGSLRVSPYDRASVVNLMRLDVPFKNPTEKSEWVSHSSYKVFTPYGLLQLPKESAPYGNLWFT</sequence>
<keyword evidence="2" id="KW-1185">Reference proteome</keyword>